<reference evidence="1" key="1">
    <citation type="submission" date="2014-11" db="EMBL/GenBank/DDBJ databases">
        <authorList>
            <person name="Amaro Gonzalez C."/>
        </authorList>
    </citation>
    <scope>NUCLEOTIDE SEQUENCE</scope>
</reference>
<dbReference type="EMBL" id="GBXM01051402">
    <property type="protein sequence ID" value="JAH57175.1"/>
    <property type="molecule type" value="Transcribed_RNA"/>
</dbReference>
<organism evidence="1">
    <name type="scientific">Anguilla anguilla</name>
    <name type="common">European freshwater eel</name>
    <name type="synonym">Muraena anguilla</name>
    <dbReference type="NCBI Taxonomy" id="7936"/>
    <lineage>
        <taxon>Eukaryota</taxon>
        <taxon>Metazoa</taxon>
        <taxon>Chordata</taxon>
        <taxon>Craniata</taxon>
        <taxon>Vertebrata</taxon>
        <taxon>Euteleostomi</taxon>
        <taxon>Actinopterygii</taxon>
        <taxon>Neopterygii</taxon>
        <taxon>Teleostei</taxon>
        <taxon>Anguilliformes</taxon>
        <taxon>Anguillidae</taxon>
        <taxon>Anguilla</taxon>
    </lineage>
</organism>
<accession>A0A0E9TW67</accession>
<protein>
    <submittedName>
        <fullName evidence="1">Uncharacterized protein</fullName>
    </submittedName>
</protein>
<proteinExistence type="predicted"/>
<evidence type="ECO:0000313" key="1">
    <source>
        <dbReference type="EMBL" id="JAH57175.1"/>
    </source>
</evidence>
<dbReference type="AlphaFoldDB" id="A0A0E9TW67"/>
<sequence>MVFLSSTASSSGDCIKNIPLYFYHVTHLTNWLIFSLSPWF</sequence>
<reference evidence="1" key="2">
    <citation type="journal article" date="2015" name="Fish Shellfish Immunol.">
        <title>Early steps in the European eel (Anguilla anguilla)-Vibrio vulnificus interaction in the gills: Role of the RtxA13 toxin.</title>
        <authorList>
            <person name="Callol A."/>
            <person name="Pajuelo D."/>
            <person name="Ebbesson L."/>
            <person name="Teles M."/>
            <person name="MacKenzie S."/>
            <person name="Amaro C."/>
        </authorList>
    </citation>
    <scope>NUCLEOTIDE SEQUENCE</scope>
</reference>
<name>A0A0E9TW67_ANGAN</name>